<dbReference type="RefSeq" id="WP_074230076.1">
    <property type="nucleotide sequence ID" value="NZ_FSRQ01000001.1"/>
</dbReference>
<organism evidence="1 2">
    <name type="scientific">Chryseobacterium scophthalmum</name>
    <dbReference type="NCBI Taxonomy" id="59733"/>
    <lineage>
        <taxon>Bacteria</taxon>
        <taxon>Pseudomonadati</taxon>
        <taxon>Bacteroidota</taxon>
        <taxon>Flavobacteriia</taxon>
        <taxon>Flavobacteriales</taxon>
        <taxon>Weeksellaceae</taxon>
        <taxon>Chryseobacterium group</taxon>
        <taxon>Chryseobacterium</taxon>
    </lineage>
</organism>
<dbReference type="Proteomes" id="UP000184782">
    <property type="component" value="Unassembled WGS sequence"/>
</dbReference>
<evidence type="ECO:0000313" key="1">
    <source>
        <dbReference type="EMBL" id="SIO04265.1"/>
    </source>
</evidence>
<proteinExistence type="predicted"/>
<keyword evidence="2" id="KW-1185">Reference proteome</keyword>
<protein>
    <submittedName>
        <fullName evidence="1">Uncharacterized protein</fullName>
    </submittedName>
</protein>
<dbReference type="EMBL" id="FSRQ01000001">
    <property type="protein sequence ID" value="SIO04265.1"/>
    <property type="molecule type" value="Genomic_DNA"/>
</dbReference>
<name>A0A1N6G9R1_9FLAO</name>
<dbReference type="AlphaFoldDB" id="A0A1N6G9R1"/>
<accession>A0A1N6G9R1</accession>
<sequence>MADKMHSDKELKKTIQDHLNKTHYVKVFFSEECPEEFTSGFILNVSEKFLMVQESHNFTLDGIKIVPYNKIIRTRHKKFEKTSEKIFSEEGLINFNQKIISNTSLKSFESLFKSLKKQNFHCIVESSTKKKNIFSIGEILEINEKYVVIKNYDATGKIEKKSDKILFKNIHFITFNDRYSLTFRKYLTE</sequence>
<evidence type="ECO:0000313" key="2">
    <source>
        <dbReference type="Proteomes" id="UP000184782"/>
    </source>
</evidence>
<gene>
    <name evidence="1" type="ORF">SAMN05421769_1981</name>
</gene>
<dbReference type="STRING" id="59733.SAMN05421769_1981"/>
<reference evidence="2" key="1">
    <citation type="submission" date="2016-12" db="EMBL/GenBank/DDBJ databases">
        <authorList>
            <person name="Varghese N."/>
            <person name="Submissions S."/>
        </authorList>
    </citation>
    <scope>NUCLEOTIDE SEQUENCE [LARGE SCALE GENOMIC DNA]</scope>
    <source>
        <strain evidence="2">DSM 16779</strain>
    </source>
</reference>
<dbReference type="OrthoDB" id="7173027at2"/>